<feature type="compositionally biased region" description="Polar residues" evidence="1">
    <location>
        <begin position="32"/>
        <end position="51"/>
    </location>
</feature>
<reference evidence="2 3" key="1">
    <citation type="journal article" date="2018" name="Nat. Biotechnol.">
        <title>A standardized bacterial taxonomy based on genome phylogeny substantially revises the tree of life.</title>
        <authorList>
            <person name="Parks D.H."/>
            <person name="Chuvochina M."/>
            <person name="Waite D.W."/>
            <person name="Rinke C."/>
            <person name="Skarshewski A."/>
            <person name="Chaumeil P.A."/>
            <person name="Hugenholtz P."/>
        </authorList>
    </citation>
    <scope>NUCLEOTIDE SEQUENCE [LARGE SCALE GENOMIC DNA]</scope>
    <source>
        <strain evidence="2">UBA9669</strain>
    </source>
</reference>
<sequence>MDITEQQQELIESNGGKASPELASQLLEQAMNGDTTAQAAETGSEPDTTQADEAKTPEDTTGGTQQAQEQAQQHVEHGSAMVDESQLNVENSVILRVNQARFPVDLGNVMSQIRSPADLRRLGRPVAQNLMDRYCDQSLIVHMAGARGSHDNIEWVIPKDSHKDFNEIMVNRVKAPTRNRHYVVDGSGMQGVTSNAGELDIATTDLFTMDAVDSMKTVLDQIALPPPIVKFEGDANADDSPIRVSVVVYCMNLKTMMFVRLIY</sequence>
<protein>
    <submittedName>
        <fullName evidence="2">DUF4043 domain-containing protein</fullName>
    </submittedName>
</protein>
<organism evidence="2 3">
    <name type="scientific">Acinetobacter ursingii</name>
    <dbReference type="NCBI Taxonomy" id="108980"/>
    <lineage>
        <taxon>Bacteria</taxon>
        <taxon>Pseudomonadati</taxon>
        <taxon>Pseudomonadota</taxon>
        <taxon>Gammaproteobacteria</taxon>
        <taxon>Moraxellales</taxon>
        <taxon>Moraxellaceae</taxon>
        <taxon>Acinetobacter</taxon>
    </lineage>
</organism>
<dbReference type="InterPro" id="IPR025267">
    <property type="entry name" value="ORF017-like"/>
</dbReference>
<accession>A0A3D2SJ38</accession>
<evidence type="ECO:0000313" key="3">
    <source>
        <dbReference type="Proteomes" id="UP000263596"/>
    </source>
</evidence>
<feature type="compositionally biased region" description="Low complexity" evidence="1">
    <location>
        <begin position="60"/>
        <end position="73"/>
    </location>
</feature>
<proteinExistence type="predicted"/>
<feature type="region of interest" description="Disordered" evidence="1">
    <location>
        <begin position="1"/>
        <end position="79"/>
    </location>
</feature>
<dbReference type="AlphaFoldDB" id="A0A3D2SJ38"/>
<feature type="compositionally biased region" description="Polar residues" evidence="1">
    <location>
        <begin position="1"/>
        <end position="11"/>
    </location>
</feature>
<name>A0A3D2SJ38_9GAMM</name>
<gene>
    <name evidence="2" type="ORF">DHW29_01725</name>
</gene>
<comment type="caution">
    <text evidence="2">The sequence shown here is derived from an EMBL/GenBank/DDBJ whole genome shotgun (WGS) entry which is preliminary data.</text>
</comment>
<dbReference type="Pfam" id="PF13252">
    <property type="entry name" value="Phage_capsid_3"/>
    <property type="match status" value="1"/>
</dbReference>
<dbReference type="Proteomes" id="UP000263596">
    <property type="component" value="Unassembled WGS sequence"/>
</dbReference>
<evidence type="ECO:0000256" key="1">
    <source>
        <dbReference type="SAM" id="MobiDB-lite"/>
    </source>
</evidence>
<dbReference type="EMBL" id="DPVE01000032">
    <property type="protein sequence ID" value="HCK29038.1"/>
    <property type="molecule type" value="Genomic_DNA"/>
</dbReference>
<evidence type="ECO:0000313" key="2">
    <source>
        <dbReference type="EMBL" id="HCK29038.1"/>
    </source>
</evidence>